<feature type="compositionally biased region" description="Basic and acidic residues" evidence="1">
    <location>
        <begin position="193"/>
        <end position="213"/>
    </location>
</feature>
<feature type="region of interest" description="Disordered" evidence="1">
    <location>
        <begin position="260"/>
        <end position="292"/>
    </location>
</feature>
<proteinExistence type="predicted"/>
<dbReference type="EMBL" id="BKCJ010002400">
    <property type="protein sequence ID" value="GEU48297.1"/>
    <property type="molecule type" value="Genomic_DNA"/>
</dbReference>
<protein>
    <submittedName>
        <fullName evidence="2">Uncharacterized protein</fullName>
    </submittedName>
</protein>
<organism evidence="2">
    <name type="scientific">Tanacetum cinerariifolium</name>
    <name type="common">Dalmatian daisy</name>
    <name type="synonym">Chrysanthemum cinerariifolium</name>
    <dbReference type="NCBI Taxonomy" id="118510"/>
    <lineage>
        <taxon>Eukaryota</taxon>
        <taxon>Viridiplantae</taxon>
        <taxon>Streptophyta</taxon>
        <taxon>Embryophyta</taxon>
        <taxon>Tracheophyta</taxon>
        <taxon>Spermatophyta</taxon>
        <taxon>Magnoliopsida</taxon>
        <taxon>eudicotyledons</taxon>
        <taxon>Gunneridae</taxon>
        <taxon>Pentapetalae</taxon>
        <taxon>asterids</taxon>
        <taxon>campanulids</taxon>
        <taxon>Asterales</taxon>
        <taxon>Asteraceae</taxon>
        <taxon>Asteroideae</taxon>
        <taxon>Anthemideae</taxon>
        <taxon>Anthemidinae</taxon>
        <taxon>Tanacetum</taxon>
    </lineage>
</organism>
<gene>
    <name evidence="2" type="ORF">Tci_020275</name>
</gene>
<dbReference type="AlphaFoldDB" id="A0A6L2KHU9"/>
<feature type="region of interest" description="Disordered" evidence="1">
    <location>
        <begin position="193"/>
        <end position="222"/>
    </location>
</feature>
<sequence>MANVHVVRIKRLHDDDVRVTTAQEVIVNGDSVSPVASASNGAEGPIPPKTAKQKLARKNELKAKSTLKLAIPDEYLLKFHACNDANTNKTVNTAYSVSSANFKDQASTASYANDAIFSFFSNQSNALQLDNEDLEQIDTDDLENMDLKWQVAMLTSQISAIDKTGLSYDGQMNESDLNDIHVNESEVLNNVVDSHESDRDDNQVNDRFKKGEGYHAVPPPYTGNYMPQRADLSFARLDNYVFKSKVSKTITSVPKFEINASKTSKDSLKKPKTVRPNAPLIEEWESNSEDENVFKPKEVKKRVKPS</sequence>
<name>A0A6L2KHU9_TANCI</name>
<evidence type="ECO:0000256" key="1">
    <source>
        <dbReference type="SAM" id="MobiDB-lite"/>
    </source>
</evidence>
<reference evidence="2" key="1">
    <citation type="journal article" date="2019" name="Sci. Rep.">
        <title>Draft genome of Tanacetum cinerariifolium, the natural source of mosquito coil.</title>
        <authorList>
            <person name="Yamashiro T."/>
            <person name="Shiraishi A."/>
            <person name="Satake H."/>
            <person name="Nakayama K."/>
        </authorList>
    </citation>
    <scope>NUCLEOTIDE SEQUENCE</scope>
</reference>
<accession>A0A6L2KHU9</accession>
<evidence type="ECO:0000313" key="2">
    <source>
        <dbReference type="EMBL" id="GEU48297.1"/>
    </source>
</evidence>
<feature type="compositionally biased region" description="Acidic residues" evidence="1">
    <location>
        <begin position="282"/>
        <end position="291"/>
    </location>
</feature>
<comment type="caution">
    <text evidence="2">The sequence shown here is derived from an EMBL/GenBank/DDBJ whole genome shotgun (WGS) entry which is preliminary data.</text>
</comment>